<sequence length="352" mass="39793">MEYKFFAYMLVQKPKGTSSYAEGGLRFLTREGLIRCTNQIEEHMLRKSAVGWLKCVEIEKTGWQLVNMPNFQIMINFFPWQRFASLCCLGDGRYRADAEISQEPKLVAARLLKDGIVKSLGAALEVNQTFPGKFKVYRIDFELSESFDRHVVIFDIGDGVLVISDPFLRYGNCCAFHRFPEVKSNDAVREEQPQSSVALSTVKNGSLAGTATSVGASESELEEEEAQASDIGNADASQEQHQINLQEMPNETSSEQTVPNTTSNHDADVSRDLGQTKDKIRDQMRQWLFEKDFVNASSFYDHFPGYSFKVLNYLWYSTKTTLHDQGHKKLAVLQGARAILEAERGNTIIVRE</sequence>
<accession>A0A9P8VZS3</accession>
<comment type="caution">
    <text evidence="2">The sequence shown here is derived from an EMBL/GenBank/DDBJ whole genome shotgun (WGS) entry which is preliminary data.</text>
</comment>
<dbReference type="AlphaFoldDB" id="A0A9P8VZS3"/>
<gene>
    <name evidence="2" type="ORF">B0T10DRAFT_463597</name>
</gene>
<organism evidence="2 3">
    <name type="scientific">Thelonectria olida</name>
    <dbReference type="NCBI Taxonomy" id="1576542"/>
    <lineage>
        <taxon>Eukaryota</taxon>
        <taxon>Fungi</taxon>
        <taxon>Dikarya</taxon>
        <taxon>Ascomycota</taxon>
        <taxon>Pezizomycotina</taxon>
        <taxon>Sordariomycetes</taxon>
        <taxon>Hypocreomycetidae</taxon>
        <taxon>Hypocreales</taxon>
        <taxon>Nectriaceae</taxon>
        <taxon>Thelonectria</taxon>
    </lineage>
</organism>
<protein>
    <submittedName>
        <fullName evidence="2">Uncharacterized protein</fullName>
    </submittedName>
</protein>
<keyword evidence="3" id="KW-1185">Reference proteome</keyword>
<dbReference type="EMBL" id="JAGPYM010000024">
    <property type="protein sequence ID" value="KAH6881093.1"/>
    <property type="molecule type" value="Genomic_DNA"/>
</dbReference>
<evidence type="ECO:0000256" key="1">
    <source>
        <dbReference type="SAM" id="MobiDB-lite"/>
    </source>
</evidence>
<feature type="compositionally biased region" description="Polar residues" evidence="1">
    <location>
        <begin position="235"/>
        <end position="264"/>
    </location>
</feature>
<evidence type="ECO:0000313" key="2">
    <source>
        <dbReference type="EMBL" id="KAH6881093.1"/>
    </source>
</evidence>
<evidence type="ECO:0000313" key="3">
    <source>
        <dbReference type="Proteomes" id="UP000777438"/>
    </source>
</evidence>
<name>A0A9P8VZS3_9HYPO</name>
<feature type="compositionally biased region" description="Basic and acidic residues" evidence="1">
    <location>
        <begin position="265"/>
        <end position="274"/>
    </location>
</feature>
<reference evidence="2 3" key="1">
    <citation type="journal article" date="2021" name="Nat. Commun.">
        <title>Genetic determinants of endophytism in the Arabidopsis root mycobiome.</title>
        <authorList>
            <person name="Mesny F."/>
            <person name="Miyauchi S."/>
            <person name="Thiergart T."/>
            <person name="Pickel B."/>
            <person name="Atanasova L."/>
            <person name="Karlsson M."/>
            <person name="Huettel B."/>
            <person name="Barry K.W."/>
            <person name="Haridas S."/>
            <person name="Chen C."/>
            <person name="Bauer D."/>
            <person name="Andreopoulos W."/>
            <person name="Pangilinan J."/>
            <person name="LaButti K."/>
            <person name="Riley R."/>
            <person name="Lipzen A."/>
            <person name="Clum A."/>
            <person name="Drula E."/>
            <person name="Henrissat B."/>
            <person name="Kohler A."/>
            <person name="Grigoriev I.V."/>
            <person name="Martin F.M."/>
            <person name="Hacquard S."/>
        </authorList>
    </citation>
    <scope>NUCLEOTIDE SEQUENCE [LARGE SCALE GENOMIC DNA]</scope>
    <source>
        <strain evidence="2 3">MPI-CAGE-CH-0241</strain>
    </source>
</reference>
<dbReference type="Proteomes" id="UP000777438">
    <property type="component" value="Unassembled WGS sequence"/>
</dbReference>
<proteinExistence type="predicted"/>
<feature type="region of interest" description="Disordered" evidence="1">
    <location>
        <begin position="212"/>
        <end position="274"/>
    </location>
</feature>